<dbReference type="PANTHER" id="PTHR30250">
    <property type="entry name" value="PST FAMILY PREDICTED COLANIC ACID TRANSPORTER"/>
    <property type="match status" value="1"/>
</dbReference>
<dbReference type="RefSeq" id="WP_173534208.1">
    <property type="nucleotide sequence ID" value="NZ_CP054143.1"/>
</dbReference>
<feature type="transmembrane region" description="Helical" evidence="6">
    <location>
        <begin position="85"/>
        <end position="109"/>
    </location>
</feature>
<feature type="transmembrane region" description="Helical" evidence="6">
    <location>
        <begin position="12"/>
        <end position="30"/>
    </location>
</feature>
<feature type="transmembrane region" description="Helical" evidence="6">
    <location>
        <begin position="181"/>
        <end position="202"/>
    </location>
</feature>
<dbReference type="EMBL" id="CP054143">
    <property type="protein sequence ID" value="QKJ67707.1"/>
    <property type="molecule type" value="Genomic_DNA"/>
</dbReference>
<protein>
    <recommendedName>
        <fullName evidence="9">Polysaccharide biosynthesis protein</fullName>
    </recommendedName>
</protein>
<dbReference type="Proteomes" id="UP000504844">
    <property type="component" value="Chromosome"/>
</dbReference>
<evidence type="ECO:0000313" key="8">
    <source>
        <dbReference type="Proteomes" id="UP000504844"/>
    </source>
</evidence>
<evidence type="ECO:0000256" key="5">
    <source>
        <dbReference type="ARBA" id="ARBA00023136"/>
    </source>
</evidence>
<evidence type="ECO:0000256" key="2">
    <source>
        <dbReference type="ARBA" id="ARBA00022475"/>
    </source>
</evidence>
<keyword evidence="3 6" id="KW-0812">Transmembrane</keyword>
<proteinExistence type="predicted"/>
<dbReference type="KEGG" id="dee:HQN60_13830"/>
<gene>
    <name evidence="7" type="ORF">HQN60_13830</name>
</gene>
<organism evidence="7 8">
    <name type="scientific">Deefgea piscis</name>
    <dbReference type="NCBI Taxonomy" id="2739061"/>
    <lineage>
        <taxon>Bacteria</taxon>
        <taxon>Pseudomonadati</taxon>
        <taxon>Pseudomonadota</taxon>
        <taxon>Betaproteobacteria</taxon>
        <taxon>Neisseriales</taxon>
        <taxon>Chitinibacteraceae</taxon>
        <taxon>Deefgea</taxon>
    </lineage>
</organism>
<dbReference type="PANTHER" id="PTHR30250:SF26">
    <property type="entry name" value="PSMA PROTEIN"/>
    <property type="match status" value="1"/>
</dbReference>
<sequence>MSTSFQRAVLESIFAKVLYLFTRLAIPPMVLTQVGLPEYGLWSISFVLVGYLGLSVSGLATVYVREIAKAFEQQDAHRASGMLSTGVALALLLGSGFCLGLTLLMPWLLGKFEVSPALHPLATLLMLTTAFVFLADLTLGAWGYVLHGLNRVHEQQRIWVASFMLEWLIIASLLYRNWGMTALLGGFVLRYVFSISCAWWRVHLIWPDLQLRPKFVSKVYLQPFLKLGMKSQLSDTFAMILHSADRVLAGVHFGSAATALVDLGSKLPATATSISSGISAVVLPRSACMDKAQLAEFYPKALRLALFSLLWIMPLIVSCAPAIHLTWLGLRPESALILQMLLWLTPAWHLHTLTGCASSALRGQAELRLEFVYHILRLISAGIAYLSATSLLQFIAYFTIGNGLAAVIYLLIASQRLSMPPALVFRQTLWPLLIVYTLGYSFSWFWPWQLISRNMAALELVQASSLFMLILFWAIWKLVLTQSEKQWLTNQCTKFFKREVYHA</sequence>
<evidence type="ECO:0000313" key="7">
    <source>
        <dbReference type="EMBL" id="QKJ67707.1"/>
    </source>
</evidence>
<evidence type="ECO:0008006" key="9">
    <source>
        <dbReference type="Google" id="ProtNLM"/>
    </source>
</evidence>
<comment type="subcellular location">
    <subcellularLocation>
        <location evidence="1">Cell membrane</location>
        <topology evidence="1">Multi-pass membrane protein</topology>
    </subcellularLocation>
</comment>
<reference evidence="7 8" key="1">
    <citation type="submission" date="2020-05" db="EMBL/GenBank/DDBJ databases">
        <title>Complete genome sequence of Deefgea sp. D17.</title>
        <authorList>
            <person name="Bae J.-W."/>
            <person name="Han J.E."/>
        </authorList>
    </citation>
    <scope>NUCLEOTIDE SEQUENCE [LARGE SCALE GENOMIC DNA]</scope>
    <source>
        <strain evidence="7 8">D17</strain>
    </source>
</reference>
<dbReference type="GO" id="GO:0005886">
    <property type="term" value="C:plasma membrane"/>
    <property type="evidence" value="ECO:0007669"/>
    <property type="project" value="UniProtKB-SubCell"/>
</dbReference>
<keyword evidence="2" id="KW-1003">Cell membrane</keyword>
<dbReference type="AlphaFoldDB" id="A0A6M8T116"/>
<evidence type="ECO:0000256" key="3">
    <source>
        <dbReference type="ARBA" id="ARBA00022692"/>
    </source>
</evidence>
<feature type="transmembrane region" description="Helical" evidence="6">
    <location>
        <begin position="424"/>
        <end position="448"/>
    </location>
</feature>
<keyword evidence="8" id="KW-1185">Reference proteome</keyword>
<evidence type="ECO:0000256" key="4">
    <source>
        <dbReference type="ARBA" id="ARBA00022989"/>
    </source>
</evidence>
<keyword evidence="4 6" id="KW-1133">Transmembrane helix</keyword>
<keyword evidence="5 6" id="KW-0472">Membrane</keyword>
<feature type="transmembrane region" description="Helical" evidence="6">
    <location>
        <begin position="42"/>
        <end position="64"/>
    </location>
</feature>
<name>A0A6M8T116_9NEIS</name>
<dbReference type="InterPro" id="IPR050833">
    <property type="entry name" value="Poly_Biosynth_Transport"/>
</dbReference>
<feature type="transmembrane region" description="Helical" evidence="6">
    <location>
        <begin position="121"/>
        <end position="146"/>
    </location>
</feature>
<feature type="transmembrane region" description="Helical" evidence="6">
    <location>
        <begin position="158"/>
        <end position="175"/>
    </location>
</feature>
<accession>A0A6M8T116</accession>
<evidence type="ECO:0000256" key="1">
    <source>
        <dbReference type="ARBA" id="ARBA00004651"/>
    </source>
</evidence>
<evidence type="ECO:0000256" key="6">
    <source>
        <dbReference type="SAM" id="Phobius"/>
    </source>
</evidence>
<feature type="transmembrane region" description="Helical" evidence="6">
    <location>
        <begin position="460"/>
        <end position="480"/>
    </location>
</feature>
<feature type="transmembrane region" description="Helical" evidence="6">
    <location>
        <begin position="304"/>
        <end position="330"/>
    </location>
</feature>
<feature type="transmembrane region" description="Helical" evidence="6">
    <location>
        <begin position="394"/>
        <end position="412"/>
    </location>
</feature>